<dbReference type="AlphaFoldDB" id="A0A4Y2QNI3"/>
<reference evidence="1 2" key="1">
    <citation type="journal article" date="2019" name="Sci. Rep.">
        <title>Orb-weaving spider Araneus ventricosus genome elucidates the spidroin gene catalogue.</title>
        <authorList>
            <person name="Kono N."/>
            <person name="Nakamura H."/>
            <person name="Ohtoshi R."/>
            <person name="Moran D.A.P."/>
            <person name="Shinohara A."/>
            <person name="Yoshida Y."/>
            <person name="Fujiwara M."/>
            <person name="Mori M."/>
            <person name="Tomita M."/>
            <person name="Arakawa K."/>
        </authorList>
    </citation>
    <scope>NUCLEOTIDE SEQUENCE [LARGE SCALE GENOMIC DNA]</scope>
</reference>
<proteinExistence type="predicted"/>
<protein>
    <submittedName>
        <fullName evidence="1">Uncharacterized protein</fullName>
    </submittedName>
</protein>
<evidence type="ECO:0000313" key="1">
    <source>
        <dbReference type="EMBL" id="GBN64838.1"/>
    </source>
</evidence>
<organism evidence="1 2">
    <name type="scientific">Araneus ventricosus</name>
    <name type="common">Orbweaver spider</name>
    <name type="synonym">Epeira ventricosa</name>
    <dbReference type="NCBI Taxonomy" id="182803"/>
    <lineage>
        <taxon>Eukaryota</taxon>
        <taxon>Metazoa</taxon>
        <taxon>Ecdysozoa</taxon>
        <taxon>Arthropoda</taxon>
        <taxon>Chelicerata</taxon>
        <taxon>Arachnida</taxon>
        <taxon>Araneae</taxon>
        <taxon>Araneomorphae</taxon>
        <taxon>Entelegynae</taxon>
        <taxon>Araneoidea</taxon>
        <taxon>Araneidae</taxon>
        <taxon>Araneus</taxon>
    </lineage>
</organism>
<comment type="caution">
    <text evidence="1">The sequence shown here is derived from an EMBL/GenBank/DDBJ whole genome shotgun (WGS) entry which is preliminary data.</text>
</comment>
<dbReference type="EMBL" id="BGPR01014351">
    <property type="protein sequence ID" value="GBN64838.1"/>
    <property type="molecule type" value="Genomic_DNA"/>
</dbReference>
<evidence type="ECO:0000313" key="2">
    <source>
        <dbReference type="Proteomes" id="UP000499080"/>
    </source>
</evidence>
<name>A0A4Y2QNI3_ARAVE</name>
<sequence length="102" mass="12447">MRARSPRFQYSFCFSQSTLDYAHSFTLEMCIVWCFKLYERLYAFHITLPIYKNVMKFYECNRQKIKRDKETDKVSTYNEVENIVVENNSRNRAKCLHFYCPV</sequence>
<accession>A0A4Y2QNI3</accession>
<keyword evidence="2" id="KW-1185">Reference proteome</keyword>
<dbReference type="Proteomes" id="UP000499080">
    <property type="component" value="Unassembled WGS sequence"/>
</dbReference>
<gene>
    <name evidence="1" type="ORF">AVEN_153357_1</name>
</gene>